<feature type="compositionally biased region" description="Polar residues" evidence="1">
    <location>
        <begin position="49"/>
        <end position="58"/>
    </location>
</feature>
<evidence type="ECO:0000313" key="3">
    <source>
        <dbReference type="Proteomes" id="UP000070501"/>
    </source>
</evidence>
<feature type="compositionally biased region" description="Polar residues" evidence="1">
    <location>
        <begin position="1"/>
        <end position="12"/>
    </location>
</feature>
<sequence>MEPYAQPQSPQEGYSPASSTSNNNYSSNTASMSSKASDATKPSKRKGTRSVSTLTPSQLARKRANDREAQRAIRARTKEHIENLERELDELRSYQSRDKTVQDLLRRNKSLEDELRRLRDTLGLPNTSAGSGMYQSCKSPSVPTLSQGPSGRSHELTPTQAYHDNSSRNSPYGQQPSPVMDSSLPPYSHIGDAGDNWSPHVQCSIPSAVSSPASSGGDDFGNSNYFPTSAPAAILERTGIPAGMNSPASSVVSGKMGFEDIKSEYGISVVPVTASYHPQQPAPWNVYPMYYPASPATM</sequence>
<dbReference type="SUPFAM" id="SSF57959">
    <property type="entry name" value="Leucine zipper domain"/>
    <property type="match status" value="1"/>
</dbReference>
<feature type="region of interest" description="Disordered" evidence="1">
    <location>
        <begin position="1"/>
        <end position="80"/>
    </location>
</feature>
<protein>
    <recommendedName>
        <fullName evidence="4">BZIP domain-containing protein</fullName>
    </recommendedName>
</protein>
<reference evidence="3" key="1">
    <citation type="submission" date="2016-02" db="EMBL/GenBank/DDBJ databases">
        <title>Draft genome sequence of Microdochium bolleyi, a fungal endophyte of beachgrass.</title>
        <authorList>
            <consortium name="DOE Joint Genome Institute"/>
            <person name="David A.S."/>
            <person name="May G."/>
            <person name="Haridas S."/>
            <person name="Lim J."/>
            <person name="Wang M."/>
            <person name="Labutti K."/>
            <person name="Lipzen A."/>
            <person name="Barry K."/>
            <person name="Grigoriev I.V."/>
        </authorList>
    </citation>
    <scope>NUCLEOTIDE SEQUENCE [LARGE SCALE GENOMIC DNA]</scope>
    <source>
        <strain evidence="3">J235TASD1</strain>
    </source>
</reference>
<evidence type="ECO:0000313" key="2">
    <source>
        <dbReference type="EMBL" id="KXJ90844.1"/>
    </source>
</evidence>
<gene>
    <name evidence="2" type="ORF">Micbo1qcDRAFT_67454</name>
</gene>
<dbReference type="AlphaFoldDB" id="A0A136J1A3"/>
<dbReference type="InParanoid" id="A0A136J1A3"/>
<dbReference type="InterPro" id="IPR046347">
    <property type="entry name" value="bZIP_sf"/>
</dbReference>
<feature type="compositionally biased region" description="Polar residues" evidence="1">
    <location>
        <begin position="124"/>
        <end position="177"/>
    </location>
</feature>
<dbReference type="CDD" id="cd14688">
    <property type="entry name" value="bZIP_YAP"/>
    <property type="match status" value="1"/>
</dbReference>
<dbReference type="EMBL" id="KQ964251">
    <property type="protein sequence ID" value="KXJ90844.1"/>
    <property type="molecule type" value="Genomic_DNA"/>
</dbReference>
<dbReference type="Proteomes" id="UP000070501">
    <property type="component" value="Unassembled WGS sequence"/>
</dbReference>
<evidence type="ECO:0008006" key="4">
    <source>
        <dbReference type="Google" id="ProtNLM"/>
    </source>
</evidence>
<feature type="compositionally biased region" description="Low complexity" evidence="1">
    <location>
        <begin position="15"/>
        <end position="37"/>
    </location>
</feature>
<dbReference type="PANTHER" id="PTHR37012">
    <property type="entry name" value="B-ZIP TRANSCRIPTION FACTOR (EUROFUNG)-RELATED"/>
    <property type="match status" value="1"/>
</dbReference>
<feature type="region of interest" description="Disordered" evidence="1">
    <location>
        <begin position="122"/>
        <end position="182"/>
    </location>
</feature>
<dbReference type="PANTHER" id="PTHR37012:SF2">
    <property type="entry name" value="BZIP DOMAIN-CONTAINING PROTEIN-RELATED"/>
    <property type="match status" value="1"/>
</dbReference>
<keyword evidence="3" id="KW-1185">Reference proteome</keyword>
<evidence type="ECO:0000256" key="1">
    <source>
        <dbReference type="SAM" id="MobiDB-lite"/>
    </source>
</evidence>
<name>A0A136J1A3_9PEZI</name>
<dbReference type="GO" id="GO:0003700">
    <property type="term" value="F:DNA-binding transcription factor activity"/>
    <property type="evidence" value="ECO:0007669"/>
    <property type="project" value="InterPro"/>
</dbReference>
<accession>A0A136J1A3</accession>
<dbReference type="Gene3D" id="1.20.5.170">
    <property type="match status" value="1"/>
</dbReference>
<dbReference type="OrthoDB" id="3535998at2759"/>
<proteinExistence type="predicted"/>
<feature type="compositionally biased region" description="Basic and acidic residues" evidence="1">
    <location>
        <begin position="63"/>
        <end position="80"/>
    </location>
</feature>
<organism evidence="2 3">
    <name type="scientific">Microdochium bolleyi</name>
    <dbReference type="NCBI Taxonomy" id="196109"/>
    <lineage>
        <taxon>Eukaryota</taxon>
        <taxon>Fungi</taxon>
        <taxon>Dikarya</taxon>
        <taxon>Ascomycota</taxon>
        <taxon>Pezizomycotina</taxon>
        <taxon>Sordariomycetes</taxon>
        <taxon>Xylariomycetidae</taxon>
        <taxon>Xylariales</taxon>
        <taxon>Microdochiaceae</taxon>
        <taxon>Microdochium</taxon>
    </lineage>
</organism>